<dbReference type="AlphaFoldDB" id="A0A562T292"/>
<comment type="caution">
    <text evidence="1">The sequence shown here is derived from an EMBL/GenBank/DDBJ whole genome shotgun (WGS) entry which is preliminary data.</text>
</comment>
<sequence>MRKNLVLEQVKALFSGRSKESIEDFFCDHGQAILMRLEQLDIEELQAHDVLYDFKMISRLICCLADIDLVEGADRKRELEIVEEFRNSYGTWRYPERRLQLYYSALMKITDSEEGYGHSEFSLIAFSFLLFTFQ</sequence>
<proteinExistence type="predicted"/>
<accession>A0A562T292</accession>
<name>A0A562T292_CHIJA</name>
<dbReference type="RefSeq" id="WP_145712220.1">
    <property type="nucleotide sequence ID" value="NZ_BAAAFY010000001.1"/>
</dbReference>
<reference evidence="1 2" key="1">
    <citation type="journal article" date="2013" name="Stand. Genomic Sci.">
        <title>Genomic Encyclopedia of Type Strains, Phase I: The one thousand microbial genomes (KMG-I) project.</title>
        <authorList>
            <person name="Kyrpides N.C."/>
            <person name="Woyke T."/>
            <person name="Eisen J.A."/>
            <person name="Garrity G."/>
            <person name="Lilburn T.G."/>
            <person name="Beck B.J."/>
            <person name="Whitman W.B."/>
            <person name="Hugenholtz P."/>
            <person name="Klenk H.P."/>
        </authorList>
    </citation>
    <scope>NUCLEOTIDE SEQUENCE [LARGE SCALE GENOMIC DNA]</scope>
    <source>
        <strain evidence="1 2">DSM 13484</strain>
    </source>
</reference>
<evidence type="ECO:0000313" key="1">
    <source>
        <dbReference type="EMBL" id="TWI87791.1"/>
    </source>
</evidence>
<organism evidence="1 2">
    <name type="scientific">Chitinophaga japonensis</name>
    <name type="common">Flexibacter japonensis</name>
    <dbReference type="NCBI Taxonomy" id="104662"/>
    <lineage>
        <taxon>Bacteria</taxon>
        <taxon>Pseudomonadati</taxon>
        <taxon>Bacteroidota</taxon>
        <taxon>Chitinophagia</taxon>
        <taxon>Chitinophagales</taxon>
        <taxon>Chitinophagaceae</taxon>
        <taxon>Chitinophaga</taxon>
    </lineage>
</organism>
<protein>
    <submittedName>
        <fullName evidence="1">Uncharacterized protein</fullName>
    </submittedName>
</protein>
<evidence type="ECO:0000313" key="2">
    <source>
        <dbReference type="Proteomes" id="UP000316778"/>
    </source>
</evidence>
<keyword evidence="2" id="KW-1185">Reference proteome</keyword>
<gene>
    <name evidence="1" type="ORF">LX66_1862</name>
</gene>
<dbReference type="Proteomes" id="UP000316778">
    <property type="component" value="Unassembled WGS sequence"/>
</dbReference>
<dbReference type="EMBL" id="VLLG01000003">
    <property type="protein sequence ID" value="TWI87791.1"/>
    <property type="molecule type" value="Genomic_DNA"/>
</dbReference>